<dbReference type="Gene3D" id="3.40.50.1820">
    <property type="entry name" value="alpha/beta hydrolase"/>
    <property type="match status" value="1"/>
</dbReference>
<dbReference type="GO" id="GO:0008474">
    <property type="term" value="F:palmitoyl-(protein) hydrolase activity"/>
    <property type="evidence" value="ECO:0007669"/>
    <property type="project" value="TreeGrafter"/>
</dbReference>
<comment type="similarity">
    <text evidence="1">Belongs to the AB hydrolase superfamily. AB hydrolase 2 family.</text>
</comment>
<dbReference type="PANTHER" id="PTHR10655:SF67">
    <property type="entry name" value="PHOSPHOLIPASE_CARBOXYLESTERASE SUPERFAMILY (AFU_ORTHOLOGUE AFUA_5G09340)"/>
    <property type="match status" value="1"/>
</dbReference>
<dbReference type="OrthoDB" id="437457at2759"/>
<dbReference type="Pfam" id="PF02230">
    <property type="entry name" value="Abhydrolase_2"/>
    <property type="match status" value="1"/>
</dbReference>
<sequence>MSTLDLRPISSSSAFVKPAPTVSLLKPWDFSYSPSPDGKDINLLVMCHGLGDNKVSFMRLAKQINLPSTAVLSLSAPDVIPLMDHPSFSWYQTFDPMFNTLPLSSQDPTKHLSKLRNLLETLTSQEIGWKLEDIHLFGWGQGGTMALELGLDIGKSSLKAWRGEDEKRLGSIVSICAPLLSHPNDSLNIATPVLYFARQSPQSAVYRNHLSALKKAFKQVETVHGGGVGEDMPRGREEWWGVMRFWGQVLGKDDRWKGEGETYEVVR</sequence>
<dbReference type="GO" id="GO:0052689">
    <property type="term" value="F:carboxylic ester hydrolase activity"/>
    <property type="evidence" value="ECO:0007669"/>
    <property type="project" value="TreeGrafter"/>
</dbReference>
<evidence type="ECO:0000256" key="1">
    <source>
        <dbReference type="ARBA" id="ARBA00006499"/>
    </source>
</evidence>
<dbReference type="KEGG" id="cdep:91085607"/>
<reference evidence="2" key="2">
    <citation type="journal article" date="2022" name="Elife">
        <title>Obligate sexual reproduction of a homothallic fungus closely related to the Cryptococcus pathogenic species complex.</title>
        <authorList>
            <person name="Passer A.R."/>
            <person name="Clancey S.A."/>
            <person name="Shea T."/>
            <person name="David-Palma M."/>
            <person name="Averette A.F."/>
            <person name="Boekhout T."/>
            <person name="Porcel B.M."/>
            <person name="Nowrousian M."/>
            <person name="Cuomo C.A."/>
            <person name="Sun S."/>
            <person name="Heitman J."/>
            <person name="Coelho M.A."/>
        </authorList>
    </citation>
    <scope>NUCLEOTIDE SEQUENCE</scope>
    <source>
        <strain evidence="2">CBS 7841</strain>
    </source>
</reference>
<dbReference type="InterPro" id="IPR050565">
    <property type="entry name" value="LYPA1-2/EST-like"/>
</dbReference>
<dbReference type="PANTHER" id="PTHR10655">
    <property type="entry name" value="LYSOPHOSPHOLIPASE-RELATED"/>
    <property type="match status" value="1"/>
</dbReference>
<dbReference type="InterPro" id="IPR029058">
    <property type="entry name" value="AB_hydrolase_fold"/>
</dbReference>
<dbReference type="GO" id="GO:0005737">
    <property type="term" value="C:cytoplasm"/>
    <property type="evidence" value="ECO:0007669"/>
    <property type="project" value="TreeGrafter"/>
</dbReference>
<dbReference type="Proteomes" id="UP000094043">
    <property type="component" value="Chromosome 2"/>
</dbReference>
<evidence type="ECO:0000313" key="2">
    <source>
        <dbReference type="EMBL" id="WVN86233.1"/>
    </source>
</evidence>
<dbReference type="EMBL" id="CP143785">
    <property type="protein sequence ID" value="WVN86233.1"/>
    <property type="molecule type" value="Genomic_DNA"/>
</dbReference>
<name>A0A1E3IC01_9TREE</name>
<dbReference type="RefSeq" id="XP_066066933.1">
    <property type="nucleotide sequence ID" value="XM_066210836.1"/>
</dbReference>
<dbReference type="InterPro" id="IPR003140">
    <property type="entry name" value="PLipase/COase/thioEstase"/>
</dbReference>
<reference evidence="2" key="1">
    <citation type="submission" date="2016-06" db="EMBL/GenBank/DDBJ databases">
        <authorList>
            <person name="Cuomo C."/>
            <person name="Litvintseva A."/>
            <person name="Heitman J."/>
            <person name="Chen Y."/>
            <person name="Sun S."/>
            <person name="Springer D."/>
            <person name="Dromer F."/>
            <person name="Young S."/>
            <person name="Zeng Q."/>
            <person name="Chapman S."/>
            <person name="Gujja S."/>
            <person name="Saif S."/>
            <person name="Birren B."/>
        </authorList>
    </citation>
    <scope>NUCLEOTIDE SEQUENCE</scope>
    <source>
        <strain evidence="2">CBS 7841</strain>
    </source>
</reference>
<proteinExistence type="inferred from homology"/>
<dbReference type="GeneID" id="91085607"/>
<dbReference type="SUPFAM" id="SSF53474">
    <property type="entry name" value="alpha/beta-Hydrolases"/>
    <property type="match status" value="1"/>
</dbReference>
<dbReference type="AlphaFoldDB" id="A0A1E3IC01"/>
<accession>A0A1E3IC01</accession>
<gene>
    <name evidence="2" type="ORF">L203_101394</name>
</gene>
<protein>
    <submittedName>
        <fullName evidence="2">Uncharacterized protein</fullName>
    </submittedName>
</protein>
<dbReference type="VEuPathDB" id="FungiDB:L203_04245"/>
<keyword evidence="3" id="KW-1185">Reference proteome</keyword>
<reference evidence="2" key="3">
    <citation type="submission" date="2024-01" db="EMBL/GenBank/DDBJ databases">
        <authorList>
            <person name="Coelho M.A."/>
            <person name="David-Palma M."/>
            <person name="Shea T."/>
            <person name="Sun S."/>
            <person name="Cuomo C.A."/>
            <person name="Heitman J."/>
        </authorList>
    </citation>
    <scope>NUCLEOTIDE SEQUENCE</scope>
    <source>
        <strain evidence="2">CBS 7841</strain>
    </source>
</reference>
<evidence type="ECO:0000313" key="3">
    <source>
        <dbReference type="Proteomes" id="UP000094043"/>
    </source>
</evidence>
<organism evidence="2 3">
    <name type="scientific">Cryptococcus depauperatus CBS 7841</name>
    <dbReference type="NCBI Taxonomy" id="1295531"/>
    <lineage>
        <taxon>Eukaryota</taxon>
        <taxon>Fungi</taxon>
        <taxon>Dikarya</taxon>
        <taxon>Basidiomycota</taxon>
        <taxon>Agaricomycotina</taxon>
        <taxon>Tremellomycetes</taxon>
        <taxon>Tremellales</taxon>
        <taxon>Cryptococcaceae</taxon>
        <taxon>Cryptococcus</taxon>
    </lineage>
</organism>